<name>A0ABX2TH01_9PROT</name>
<dbReference type="InterPro" id="IPR052514">
    <property type="entry name" value="SAM-dependent_MTase"/>
</dbReference>
<reference evidence="2 3" key="1">
    <citation type="submission" date="2020-05" db="EMBL/GenBank/DDBJ databases">
        <title>Azospirillum oleiclasticum sp. nov, a nitrogen-fixing and heavy crude oil-emulsifying bacterium isolated from the crude oil of Yumen Oilfield.</title>
        <authorList>
            <person name="Wu D."/>
            <person name="Cai M."/>
            <person name="Zhang X."/>
        </authorList>
    </citation>
    <scope>NUCLEOTIDE SEQUENCE [LARGE SCALE GENOMIC DNA]</scope>
    <source>
        <strain evidence="2 3">ROY-1-1-2</strain>
    </source>
</reference>
<keyword evidence="3" id="KW-1185">Reference proteome</keyword>
<dbReference type="EMBL" id="JABFDB010000018">
    <property type="protein sequence ID" value="NYZ22433.1"/>
    <property type="molecule type" value="Genomic_DNA"/>
</dbReference>
<keyword evidence="2" id="KW-0489">Methyltransferase</keyword>
<gene>
    <name evidence="2" type="ORF">HND93_22215</name>
</gene>
<feature type="domain" description="Methyltransferase FkbM" evidence="1">
    <location>
        <begin position="61"/>
        <end position="233"/>
    </location>
</feature>
<keyword evidence="2" id="KW-0808">Transferase</keyword>
<dbReference type="RefSeq" id="WP_180284212.1">
    <property type="nucleotide sequence ID" value="NZ_JABFDB010000018.1"/>
</dbReference>
<dbReference type="Pfam" id="PF05050">
    <property type="entry name" value="Methyltransf_21"/>
    <property type="match status" value="1"/>
</dbReference>
<accession>A0ABX2TH01</accession>
<dbReference type="SUPFAM" id="SSF53335">
    <property type="entry name" value="S-adenosyl-L-methionine-dependent methyltransferases"/>
    <property type="match status" value="1"/>
</dbReference>
<organism evidence="2 3">
    <name type="scientific">Azospirillum oleiclasticum</name>
    <dbReference type="NCBI Taxonomy" id="2735135"/>
    <lineage>
        <taxon>Bacteria</taxon>
        <taxon>Pseudomonadati</taxon>
        <taxon>Pseudomonadota</taxon>
        <taxon>Alphaproteobacteria</taxon>
        <taxon>Rhodospirillales</taxon>
        <taxon>Azospirillaceae</taxon>
        <taxon>Azospirillum</taxon>
    </lineage>
</organism>
<proteinExistence type="predicted"/>
<dbReference type="Gene3D" id="3.40.50.150">
    <property type="entry name" value="Vaccinia Virus protein VP39"/>
    <property type="match status" value="1"/>
</dbReference>
<dbReference type="Proteomes" id="UP000584642">
    <property type="component" value="Unassembled WGS sequence"/>
</dbReference>
<evidence type="ECO:0000313" key="3">
    <source>
        <dbReference type="Proteomes" id="UP000584642"/>
    </source>
</evidence>
<dbReference type="InterPro" id="IPR029063">
    <property type="entry name" value="SAM-dependent_MTases_sf"/>
</dbReference>
<dbReference type="PANTHER" id="PTHR34203:SF15">
    <property type="entry name" value="SLL1173 PROTEIN"/>
    <property type="match status" value="1"/>
</dbReference>
<evidence type="ECO:0000259" key="1">
    <source>
        <dbReference type="Pfam" id="PF05050"/>
    </source>
</evidence>
<comment type="caution">
    <text evidence="2">The sequence shown here is derived from an EMBL/GenBank/DDBJ whole genome shotgun (WGS) entry which is preliminary data.</text>
</comment>
<dbReference type="GO" id="GO:0032259">
    <property type="term" value="P:methylation"/>
    <property type="evidence" value="ECO:0007669"/>
    <property type="project" value="UniProtKB-KW"/>
</dbReference>
<dbReference type="InterPro" id="IPR006342">
    <property type="entry name" value="FkbM_mtfrase"/>
</dbReference>
<sequence length="282" mass="30645">MPVIPINLDIGNRNLQIALDLDECYSNEKIIISYLCNGHFYEPDVSLALTRLVGEGDAVVDVGANAGFFTTVMGVLAGPSGRVLSIEPDAHNLSRLRNNISLNQFGHVTVFERPVTDKEGEVTFFINSDNSGGNALWDPARFPGNQKSQANPIARTMGATTLERAVADTGLAPPKLIKIDTEGAEQRILEGAGSLIRNRAVPFVIAELHEFGLHQMGCSQASLRALMEANGYSTFLLYPNGALPKLIPPGTMIRTPCFVNLLFSTVEKVGAHWPEEPYELKL</sequence>
<dbReference type="GO" id="GO:0008168">
    <property type="term" value="F:methyltransferase activity"/>
    <property type="evidence" value="ECO:0007669"/>
    <property type="project" value="UniProtKB-KW"/>
</dbReference>
<protein>
    <submittedName>
        <fullName evidence="2">FkbM family methyltransferase</fullName>
    </submittedName>
</protein>
<evidence type="ECO:0000313" key="2">
    <source>
        <dbReference type="EMBL" id="NYZ22433.1"/>
    </source>
</evidence>
<dbReference type="PANTHER" id="PTHR34203">
    <property type="entry name" value="METHYLTRANSFERASE, FKBM FAMILY PROTEIN"/>
    <property type="match status" value="1"/>
</dbReference>
<dbReference type="NCBIfam" id="TIGR01444">
    <property type="entry name" value="fkbM_fam"/>
    <property type="match status" value="1"/>
</dbReference>